<protein>
    <recommendedName>
        <fullName evidence="4">Alstrom syndrome protein 1</fullName>
    </recommendedName>
</protein>
<feature type="region of interest" description="Disordered" evidence="1">
    <location>
        <begin position="1"/>
        <end position="20"/>
    </location>
</feature>
<name>A0A091H2T6_BUCRH</name>
<dbReference type="AlphaFoldDB" id="A0A091H2T6"/>
<accession>A0A091H2T6</accession>
<feature type="non-terminal residue" evidence="2">
    <location>
        <position position="1"/>
    </location>
</feature>
<keyword evidence="3" id="KW-1185">Reference proteome</keyword>
<organism evidence="2 3">
    <name type="scientific">Buceros rhinoceros silvestris</name>
    <dbReference type="NCBI Taxonomy" id="175836"/>
    <lineage>
        <taxon>Eukaryota</taxon>
        <taxon>Metazoa</taxon>
        <taxon>Chordata</taxon>
        <taxon>Craniata</taxon>
        <taxon>Vertebrata</taxon>
        <taxon>Euteleostomi</taxon>
        <taxon>Archelosauria</taxon>
        <taxon>Archosauria</taxon>
        <taxon>Dinosauria</taxon>
        <taxon>Saurischia</taxon>
        <taxon>Theropoda</taxon>
        <taxon>Coelurosauria</taxon>
        <taxon>Aves</taxon>
        <taxon>Neognathae</taxon>
        <taxon>Neoaves</taxon>
        <taxon>Telluraves</taxon>
        <taxon>Coraciimorphae</taxon>
        <taxon>Bucerotiformes</taxon>
        <taxon>Bucerotidae</taxon>
        <taxon>Buceros</taxon>
    </lineage>
</organism>
<evidence type="ECO:0000256" key="1">
    <source>
        <dbReference type="SAM" id="MobiDB-lite"/>
    </source>
</evidence>
<dbReference type="Proteomes" id="UP000054064">
    <property type="component" value="Unassembled WGS sequence"/>
</dbReference>
<dbReference type="EMBL" id="KL519000">
    <property type="protein sequence ID" value="KFO88965.1"/>
    <property type="molecule type" value="Genomic_DNA"/>
</dbReference>
<dbReference type="PANTHER" id="PTHR21553">
    <property type="entry name" value="ALMS1-RELATED"/>
    <property type="match status" value="1"/>
</dbReference>
<proteinExistence type="predicted"/>
<dbReference type="PANTHER" id="PTHR21553:SF22">
    <property type="entry name" value="CENTROSOME-ASSOCIATED PROTEIN ALMS1"/>
    <property type="match status" value="1"/>
</dbReference>
<evidence type="ECO:0000313" key="3">
    <source>
        <dbReference type="Proteomes" id="UP000054064"/>
    </source>
</evidence>
<evidence type="ECO:0000313" key="2">
    <source>
        <dbReference type="EMBL" id="KFO88965.1"/>
    </source>
</evidence>
<gene>
    <name evidence="2" type="ORF">N320_06149</name>
</gene>
<dbReference type="GO" id="GO:0046599">
    <property type="term" value="P:regulation of centriole replication"/>
    <property type="evidence" value="ECO:0007669"/>
    <property type="project" value="TreeGrafter"/>
</dbReference>
<sequence>WVKLKLASQSEESLSDWNEEDLRRTEEIKAELLLRAKESALAKVQTGCSREQFCMASEYSHDEDVDPSKAPGDKIFQTEKQTPTFRTMELLESSLGQAEPFHRADSSDRCLLKDTQVTSSSTVQTPSCNQHRTVATARSDPVVKLRPPLQERDTHAVSSASDIRSEIRLPAQKRLSMETCPEDMAKQITSITFSSRKYLLSPVTPVTLREGLDGIMPLEVNSVSTEEESHGRQHWDRSK</sequence>
<dbReference type="GO" id="GO:0008017">
    <property type="term" value="F:microtubule binding"/>
    <property type="evidence" value="ECO:0007669"/>
    <property type="project" value="TreeGrafter"/>
</dbReference>
<reference evidence="2 3" key="1">
    <citation type="submission" date="2014-04" db="EMBL/GenBank/DDBJ databases">
        <title>Genome evolution of avian class.</title>
        <authorList>
            <person name="Zhang G."/>
            <person name="Li C."/>
        </authorList>
    </citation>
    <scope>NUCLEOTIDE SEQUENCE [LARGE SCALE GENOMIC DNA]</scope>
    <source>
        <strain evidence="2">BGI_N320</strain>
    </source>
</reference>
<feature type="non-terminal residue" evidence="2">
    <location>
        <position position="239"/>
    </location>
</feature>
<dbReference type="GO" id="GO:0005813">
    <property type="term" value="C:centrosome"/>
    <property type="evidence" value="ECO:0007669"/>
    <property type="project" value="TreeGrafter"/>
</dbReference>
<dbReference type="GO" id="GO:0005814">
    <property type="term" value="C:centriole"/>
    <property type="evidence" value="ECO:0007669"/>
    <property type="project" value="TreeGrafter"/>
</dbReference>
<evidence type="ECO:0008006" key="4">
    <source>
        <dbReference type="Google" id="ProtNLM"/>
    </source>
</evidence>
<dbReference type="GO" id="GO:0005829">
    <property type="term" value="C:cytosol"/>
    <property type="evidence" value="ECO:0007669"/>
    <property type="project" value="TreeGrafter"/>
</dbReference>